<accession>A0A5B9MQ79</accession>
<sequence length="472" mass="50647" precursor="true">MKPVLLLIVLSTISSGLSVTCSVAAELQDGEVSAAELATDNVTAARDLFVQSLKATGRDRLAGLKKSFEQLEVAAAESDQLPPALTMWGRLLLAAGDQRSGLRALQQATTAHSDGPDAYVSLGNLAVRRGQLAEARLCYNEADRLIAIWSETHPRRTSLLAQVAAGRASVAQARIALLASTEQREMTDHYHAVALANLREWVSLAADDPVAHQRLAEAMIAAGDVDQAIAAFDNARKLDASLPLTEFRLAKALLRQGDRSQALMQVHQAVAQHSDSANVRLTAADLLLSLGEIESAEEQISAVQTQDADNTAAKLLQAQSERFRGDWQAAADILQTLHTHHPANVEVANMLALTLSEVDSPEAQKRALALATVNAERFDQLESVAGRRARITLVWTTFAAGQPQAAKRSFAELLKAGIASNQVSGDEAYYASRLLVEFGRPELAAPLLGSVLARVDAFPKRAACDDLLKQLQ</sequence>
<keyword evidence="1" id="KW-0677">Repeat</keyword>
<dbReference type="SUPFAM" id="SSF48452">
    <property type="entry name" value="TPR-like"/>
    <property type="match status" value="2"/>
</dbReference>
<dbReference type="PANTHER" id="PTHR45586">
    <property type="entry name" value="TPR REPEAT-CONTAINING PROTEIN PA4667"/>
    <property type="match status" value="1"/>
</dbReference>
<dbReference type="RefSeq" id="WP_147870946.1">
    <property type="nucleotide sequence ID" value="NZ_CP036264.1"/>
</dbReference>
<dbReference type="AlphaFoldDB" id="A0A5B9MQ79"/>
<dbReference type="Pfam" id="PF14559">
    <property type="entry name" value="TPR_19"/>
    <property type="match status" value="1"/>
</dbReference>
<gene>
    <name evidence="4" type="ORF">Mal15_60160</name>
</gene>
<evidence type="ECO:0000313" key="5">
    <source>
        <dbReference type="Proteomes" id="UP000321353"/>
    </source>
</evidence>
<evidence type="ECO:0000256" key="2">
    <source>
        <dbReference type="ARBA" id="ARBA00022803"/>
    </source>
</evidence>
<dbReference type="SMART" id="SM00028">
    <property type="entry name" value="TPR"/>
    <property type="match status" value="5"/>
</dbReference>
<dbReference type="InterPro" id="IPR011990">
    <property type="entry name" value="TPR-like_helical_dom_sf"/>
</dbReference>
<keyword evidence="2" id="KW-0802">TPR repeat</keyword>
<dbReference type="InterPro" id="IPR019734">
    <property type="entry name" value="TPR_rpt"/>
</dbReference>
<evidence type="ECO:0000256" key="3">
    <source>
        <dbReference type="SAM" id="SignalP"/>
    </source>
</evidence>
<protein>
    <submittedName>
        <fullName evidence="4">Tetratricopeptide repeat protein</fullName>
    </submittedName>
</protein>
<dbReference type="InterPro" id="IPR051012">
    <property type="entry name" value="CellSynth/LPSAsmb/PSIAsmb"/>
</dbReference>
<name>A0A5B9MQ79_9BACT</name>
<dbReference type="KEGG" id="smam:Mal15_60160"/>
<dbReference type="PANTHER" id="PTHR45586:SF1">
    <property type="entry name" value="LIPOPOLYSACCHARIDE ASSEMBLY PROTEIN B"/>
    <property type="match status" value="1"/>
</dbReference>
<keyword evidence="5" id="KW-1185">Reference proteome</keyword>
<feature type="chain" id="PRO_5022689990" evidence="3">
    <location>
        <begin position="25"/>
        <end position="472"/>
    </location>
</feature>
<dbReference type="Pfam" id="PF13432">
    <property type="entry name" value="TPR_16"/>
    <property type="match status" value="1"/>
</dbReference>
<dbReference type="Pfam" id="PF13174">
    <property type="entry name" value="TPR_6"/>
    <property type="match status" value="1"/>
</dbReference>
<feature type="signal peptide" evidence="3">
    <location>
        <begin position="1"/>
        <end position="24"/>
    </location>
</feature>
<dbReference type="Gene3D" id="1.25.40.10">
    <property type="entry name" value="Tetratricopeptide repeat domain"/>
    <property type="match status" value="2"/>
</dbReference>
<evidence type="ECO:0000313" key="4">
    <source>
        <dbReference type="EMBL" id="QEG01935.1"/>
    </source>
</evidence>
<dbReference type="EMBL" id="CP036264">
    <property type="protein sequence ID" value="QEG01935.1"/>
    <property type="molecule type" value="Genomic_DNA"/>
</dbReference>
<organism evidence="4 5">
    <name type="scientific">Stieleria maiorica</name>
    <dbReference type="NCBI Taxonomy" id="2795974"/>
    <lineage>
        <taxon>Bacteria</taxon>
        <taxon>Pseudomonadati</taxon>
        <taxon>Planctomycetota</taxon>
        <taxon>Planctomycetia</taxon>
        <taxon>Pirellulales</taxon>
        <taxon>Pirellulaceae</taxon>
        <taxon>Stieleria</taxon>
    </lineage>
</organism>
<evidence type="ECO:0000256" key="1">
    <source>
        <dbReference type="ARBA" id="ARBA00022737"/>
    </source>
</evidence>
<dbReference type="Proteomes" id="UP000321353">
    <property type="component" value="Chromosome"/>
</dbReference>
<proteinExistence type="predicted"/>
<keyword evidence="3" id="KW-0732">Signal</keyword>
<reference evidence="4 5" key="1">
    <citation type="submission" date="2019-02" db="EMBL/GenBank/DDBJ databases">
        <title>Planctomycetal bacteria perform biofilm scaping via a novel small molecule.</title>
        <authorList>
            <person name="Jeske O."/>
            <person name="Boedeker C."/>
            <person name="Wiegand S."/>
            <person name="Breitling P."/>
            <person name="Kallscheuer N."/>
            <person name="Jogler M."/>
            <person name="Rohde M."/>
            <person name="Petersen J."/>
            <person name="Medema M.H."/>
            <person name="Surup F."/>
            <person name="Jogler C."/>
        </authorList>
    </citation>
    <scope>NUCLEOTIDE SEQUENCE [LARGE SCALE GENOMIC DNA]</scope>
    <source>
        <strain evidence="4 5">Mal15</strain>
    </source>
</reference>